<keyword evidence="3" id="KW-0315">Glutamine amidotransferase</keyword>
<evidence type="ECO:0000259" key="5">
    <source>
        <dbReference type="PROSITE" id="PS51278"/>
    </source>
</evidence>
<dbReference type="InterPro" id="IPR051857">
    <property type="entry name" value="Asn_synthetase_domain"/>
</dbReference>
<gene>
    <name evidence="6" type="ORF">CVLEPA_LOCUS12234</name>
</gene>
<dbReference type="InterPro" id="IPR001962">
    <property type="entry name" value="Asn_synthase"/>
</dbReference>
<evidence type="ECO:0000313" key="6">
    <source>
        <dbReference type="EMBL" id="CAK8682011.1"/>
    </source>
</evidence>
<dbReference type="EMBL" id="CAWYQH010000090">
    <property type="protein sequence ID" value="CAK8682011.1"/>
    <property type="molecule type" value="Genomic_DNA"/>
</dbReference>
<evidence type="ECO:0000256" key="3">
    <source>
        <dbReference type="ARBA" id="ARBA00022962"/>
    </source>
</evidence>
<dbReference type="Pfam" id="PF13537">
    <property type="entry name" value="GATase_7"/>
    <property type="match status" value="1"/>
</dbReference>
<dbReference type="SUPFAM" id="SSF56235">
    <property type="entry name" value="N-terminal nucleophile aminohydrolases (Ntn hydrolases)"/>
    <property type="match status" value="1"/>
</dbReference>
<dbReference type="Pfam" id="PF00733">
    <property type="entry name" value="Asn_synthase"/>
    <property type="match status" value="1"/>
</dbReference>
<protein>
    <recommendedName>
        <fullName evidence="4">Asparagine synthetase domain-containing protein 1</fullName>
    </recommendedName>
</protein>
<proteinExistence type="predicted"/>
<sequence length="585" mass="66003">MCGIFCSVACTSKVERSYETLHNLENSLKRRGPDQHDKIEIEFDGQHLLLASWVLHMRGSEFVPQPARSSSGNVLLWNGELYAGFKVPKGVSDTEVVVQQLEIQPNETSVESIMSLMRGPWAFVYFQKTTKKLWFGRDYFGRRSLLLSYSQKNLIISSVANRTFSEWIEIPPGVFCIDLNVIEDDIFSALTAFPWISVTDKKPKISWDSKINLFANISSSINPPIPVCSEQKHHFRGNDASTDRRSSDVEAKPIEILVVNCEKKQLWPYCQALINKLRNAVEHRTQTLESWGNNCKVGILFSGGIDCTVLALLAHSVIEITEPIELLNVAFESPKNKLQGKKSMQNNATKEVDYNVPDRITGRNSYEELRNLCPNRTWKFVEINVTIKELQHQRSQHISDLTYPKATVLDDSIACALWFACRGETSGSPLGGAKDQYIASSRILLCGMGADEQLGGYSRHRGIFEKKHDWAEVQAEMDMEIERIAERNLGRDDRILADHAREGLFPYLDEEVVGFLSSLPTHLKADFHLPRGVGEKILLRGAAYILGLRGTAVFPKRAIQFGSRIAKAESGREKGNDICTRLNRK</sequence>
<comment type="caution">
    <text evidence="6">The sequence shown here is derived from an EMBL/GenBank/DDBJ whole genome shotgun (WGS) entry which is preliminary data.</text>
</comment>
<dbReference type="PANTHER" id="PTHR45937:SF1">
    <property type="entry name" value="ASPARAGINE SYNTHETASE DOMAIN-CONTAINING PROTEIN 1"/>
    <property type="match status" value="1"/>
</dbReference>
<dbReference type="Proteomes" id="UP001642483">
    <property type="component" value="Unassembled WGS sequence"/>
</dbReference>
<keyword evidence="7" id="KW-1185">Reference proteome</keyword>
<dbReference type="InterPro" id="IPR014729">
    <property type="entry name" value="Rossmann-like_a/b/a_fold"/>
</dbReference>
<dbReference type="Gene3D" id="3.40.50.620">
    <property type="entry name" value="HUPs"/>
    <property type="match status" value="1"/>
</dbReference>
<organism evidence="6 7">
    <name type="scientific">Clavelina lepadiformis</name>
    <name type="common">Light-bulb sea squirt</name>
    <name type="synonym">Ascidia lepadiformis</name>
    <dbReference type="NCBI Taxonomy" id="159417"/>
    <lineage>
        <taxon>Eukaryota</taxon>
        <taxon>Metazoa</taxon>
        <taxon>Chordata</taxon>
        <taxon>Tunicata</taxon>
        <taxon>Ascidiacea</taxon>
        <taxon>Aplousobranchia</taxon>
        <taxon>Clavelinidae</taxon>
        <taxon>Clavelina</taxon>
    </lineage>
</organism>
<keyword evidence="2" id="KW-0061">Asparagine biosynthesis</keyword>
<evidence type="ECO:0000256" key="4">
    <source>
        <dbReference type="ARBA" id="ARBA00040716"/>
    </source>
</evidence>
<dbReference type="PANTHER" id="PTHR45937">
    <property type="entry name" value="ASPARAGINE SYNTHETASE DOMAIN-CONTAINING PROTEIN 1"/>
    <property type="match status" value="1"/>
</dbReference>
<dbReference type="InterPro" id="IPR017932">
    <property type="entry name" value="GATase_2_dom"/>
</dbReference>
<name>A0ABP0FQS7_CLALP</name>
<dbReference type="CDD" id="cd01991">
    <property type="entry name" value="Asn_synthase_B_C"/>
    <property type="match status" value="1"/>
</dbReference>
<reference evidence="6 7" key="1">
    <citation type="submission" date="2024-02" db="EMBL/GenBank/DDBJ databases">
        <authorList>
            <person name="Daric V."/>
            <person name="Darras S."/>
        </authorList>
    </citation>
    <scope>NUCLEOTIDE SEQUENCE [LARGE SCALE GENOMIC DNA]</scope>
</reference>
<feature type="domain" description="Glutamine amidotransferase type-2" evidence="5">
    <location>
        <begin position="2"/>
        <end position="262"/>
    </location>
</feature>
<accession>A0ABP0FQS7</accession>
<dbReference type="Gene3D" id="3.60.20.10">
    <property type="entry name" value="Glutamine Phosphoribosylpyrophosphate, subunit 1, domain 1"/>
    <property type="match status" value="1"/>
</dbReference>
<evidence type="ECO:0000313" key="7">
    <source>
        <dbReference type="Proteomes" id="UP001642483"/>
    </source>
</evidence>
<dbReference type="PROSITE" id="PS51278">
    <property type="entry name" value="GATASE_TYPE_2"/>
    <property type="match status" value="1"/>
</dbReference>
<evidence type="ECO:0000256" key="2">
    <source>
        <dbReference type="ARBA" id="ARBA00022888"/>
    </source>
</evidence>
<dbReference type="SUPFAM" id="SSF52402">
    <property type="entry name" value="Adenine nucleotide alpha hydrolases-like"/>
    <property type="match status" value="1"/>
</dbReference>
<keyword evidence="1" id="KW-0028">Amino-acid biosynthesis</keyword>
<dbReference type="InterPro" id="IPR029055">
    <property type="entry name" value="Ntn_hydrolases_N"/>
</dbReference>
<evidence type="ECO:0000256" key="1">
    <source>
        <dbReference type="ARBA" id="ARBA00022605"/>
    </source>
</evidence>